<dbReference type="Proteomes" id="UP001055247">
    <property type="component" value="Unassembled WGS sequence"/>
</dbReference>
<dbReference type="AlphaFoldDB" id="A0AAV4ZFQ2"/>
<keyword evidence="2" id="KW-0732">Signal</keyword>
<evidence type="ECO:0000256" key="2">
    <source>
        <dbReference type="SAM" id="SignalP"/>
    </source>
</evidence>
<feature type="signal peptide" evidence="2">
    <location>
        <begin position="1"/>
        <end position="20"/>
    </location>
</feature>
<evidence type="ECO:0000313" key="3">
    <source>
        <dbReference type="EMBL" id="GJD87305.1"/>
    </source>
</evidence>
<comment type="caution">
    <text evidence="3">The sequence shown here is derived from an EMBL/GenBank/DDBJ whole genome shotgun (WGS) entry which is preliminary data.</text>
</comment>
<sequence>MPPALLLALAAALLPAPALSDTSPPAAAQALPAPPPPPPPPQTIPNFPLLRVVPKGEARAIAFYASLNPDCSVIGPVVVRTLTPPARGQLTVEAAESFPRYGPGSPLAACNGRKVPGTRLTYEPEAGFEGVDTFRLLVINADGSGYESDVKVSVR</sequence>
<reference evidence="3" key="1">
    <citation type="journal article" date="2016" name="Front. Microbiol.">
        <title>Genome Sequence of the Piezophilic, Mesophilic Sulfate-Reducing Bacterium Desulfovibrio indicus J2T.</title>
        <authorList>
            <person name="Cao J."/>
            <person name="Maignien L."/>
            <person name="Shao Z."/>
            <person name="Alain K."/>
            <person name="Jebbar M."/>
        </authorList>
    </citation>
    <scope>NUCLEOTIDE SEQUENCE</scope>
    <source>
        <strain evidence="3">DSM 16372</strain>
    </source>
</reference>
<organism evidence="3 4">
    <name type="scientific">Methylobacterium hispanicum</name>
    <dbReference type="NCBI Taxonomy" id="270350"/>
    <lineage>
        <taxon>Bacteria</taxon>
        <taxon>Pseudomonadati</taxon>
        <taxon>Pseudomonadota</taxon>
        <taxon>Alphaproteobacteria</taxon>
        <taxon>Hyphomicrobiales</taxon>
        <taxon>Methylobacteriaceae</taxon>
        <taxon>Methylobacterium</taxon>
    </lineage>
</organism>
<name>A0AAV4ZFQ2_9HYPH</name>
<keyword evidence="4" id="KW-1185">Reference proteome</keyword>
<protein>
    <submittedName>
        <fullName evidence="3">Uncharacterized protein</fullName>
    </submittedName>
</protein>
<feature type="compositionally biased region" description="Pro residues" evidence="1">
    <location>
        <begin position="32"/>
        <end position="43"/>
    </location>
</feature>
<proteinExistence type="predicted"/>
<feature type="chain" id="PRO_5043719347" evidence="2">
    <location>
        <begin position="21"/>
        <end position="155"/>
    </location>
</feature>
<gene>
    <name evidence="3" type="ORF">BHAOGJBA_0807</name>
</gene>
<dbReference type="EMBL" id="BPQO01000003">
    <property type="protein sequence ID" value="GJD87305.1"/>
    <property type="molecule type" value="Genomic_DNA"/>
</dbReference>
<evidence type="ECO:0000256" key="1">
    <source>
        <dbReference type="SAM" id="MobiDB-lite"/>
    </source>
</evidence>
<dbReference type="RefSeq" id="WP_238229557.1">
    <property type="nucleotide sequence ID" value="NZ_BPQO01000003.1"/>
</dbReference>
<accession>A0AAV4ZFQ2</accession>
<evidence type="ECO:0000313" key="4">
    <source>
        <dbReference type="Proteomes" id="UP001055247"/>
    </source>
</evidence>
<reference evidence="3" key="2">
    <citation type="submission" date="2021-08" db="EMBL/GenBank/DDBJ databases">
        <authorList>
            <person name="Tani A."/>
            <person name="Ola A."/>
            <person name="Ogura Y."/>
            <person name="Katsura K."/>
            <person name="Hayashi T."/>
        </authorList>
    </citation>
    <scope>NUCLEOTIDE SEQUENCE</scope>
    <source>
        <strain evidence="3">DSM 16372</strain>
    </source>
</reference>
<feature type="region of interest" description="Disordered" evidence="1">
    <location>
        <begin position="23"/>
        <end position="44"/>
    </location>
</feature>